<sequence length="78" mass="8799">MRVSEFWRLMDGEFGAAGGHHLATSLNLSSLGSRTAEAALAVGYDPREVWEALCLMQDVPRERWLGEVIPLRQERWDG</sequence>
<accession>A0A496PJZ5</accession>
<reference evidence="1 2" key="1">
    <citation type="submission" date="2018-07" db="EMBL/GenBank/DDBJ databases">
        <title>Arthrobacter sp. nov., isolated from raw cow's milk with high bacterial count.</title>
        <authorList>
            <person name="Hahne J."/>
            <person name="Isele D."/>
            <person name="Lipski A."/>
        </authorList>
    </citation>
    <scope>NUCLEOTIDE SEQUENCE [LARGE SCALE GENOMIC DNA]</scope>
    <source>
        <strain evidence="1 2">JZ R-183</strain>
    </source>
</reference>
<dbReference type="EMBL" id="QQXL01000003">
    <property type="protein sequence ID" value="RKW70801.1"/>
    <property type="molecule type" value="Genomic_DNA"/>
</dbReference>
<protein>
    <submittedName>
        <fullName evidence="1">DUF3046 domain-containing protein</fullName>
    </submittedName>
</protein>
<proteinExistence type="predicted"/>
<dbReference type="Pfam" id="PF11248">
    <property type="entry name" value="DUF3046"/>
    <property type="match status" value="1"/>
</dbReference>
<organism evidence="1 2">
    <name type="scientific">Galactobacter caseinivorans</name>
    <dbReference type="NCBI Taxonomy" id="2676123"/>
    <lineage>
        <taxon>Bacteria</taxon>
        <taxon>Bacillati</taxon>
        <taxon>Actinomycetota</taxon>
        <taxon>Actinomycetes</taxon>
        <taxon>Micrococcales</taxon>
        <taxon>Micrococcaceae</taxon>
        <taxon>Galactobacter</taxon>
    </lineage>
</organism>
<gene>
    <name evidence="1" type="ORF">DWQ67_06830</name>
</gene>
<keyword evidence="2" id="KW-1185">Reference proteome</keyword>
<dbReference type="RefSeq" id="WP_121484827.1">
    <property type="nucleotide sequence ID" value="NZ_QQXL01000003.1"/>
</dbReference>
<dbReference type="InterPro" id="IPR021408">
    <property type="entry name" value="DUF3046"/>
</dbReference>
<dbReference type="Proteomes" id="UP000273119">
    <property type="component" value="Unassembled WGS sequence"/>
</dbReference>
<dbReference type="AlphaFoldDB" id="A0A496PJZ5"/>
<evidence type="ECO:0000313" key="1">
    <source>
        <dbReference type="EMBL" id="RKW70801.1"/>
    </source>
</evidence>
<name>A0A496PJZ5_9MICC</name>
<comment type="caution">
    <text evidence="1">The sequence shown here is derived from an EMBL/GenBank/DDBJ whole genome shotgun (WGS) entry which is preliminary data.</text>
</comment>
<evidence type="ECO:0000313" key="2">
    <source>
        <dbReference type="Proteomes" id="UP000273119"/>
    </source>
</evidence>